<dbReference type="RefSeq" id="WP_047811655.1">
    <property type="nucleotide sequence ID" value="NZ_LDZY01000016.1"/>
</dbReference>
<organism evidence="1 2">
    <name type="scientific">Desulfosporosinus acididurans</name>
    <dbReference type="NCBI Taxonomy" id="476652"/>
    <lineage>
        <taxon>Bacteria</taxon>
        <taxon>Bacillati</taxon>
        <taxon>Bacillota</taxon>
        <taxon>Clostridia</taxon>
        <taxon>Eubacteriales</taxon>
        <taxon>Desulfitobacteriaceae</taxon>
        <taxon>Desulfosporosinus</taxon>
    </lineage>
</organism>
<dbReference type="InterPro" id="IPR011330">
    <property type="entry name" value="Glyco_hydro/deAcase_b/a-brl"/>
</dbReference>
<dbReference type="AlphaFoldDB" id="A0A0J1IHU2"/>
<dbReference type="Proteomes" id="UP000036356">
    <property type="component" value="Unassembled WGS sequence"/>
</dbReference>
<dbReference type="Gene3D" id="3.20.20.370">
    <property type="entry name" value="Glycoside hydrolase/deacetylase"/>
    <property type="match status" value="1"/>
</dbReference>
<protein>
    <submittedName>
        <fullName evidence="1">Uncharacterized protein</fullName>
    </submittedName>
</protein>
<gene>
    <name evidence="1" type="ORF">DEAC_c38840</name>
</gene>
<reference evidence="1 2" key="1">
    <citation type="submission" date="2015-06" db="EMBL/GenBank/DDBJ databases">
        <title>Draft genome of the moderately acidophilic sulfate reducer Candidatus Desulfosporosinus acididurans strain M1.</title>
        <authorList>
            <person name="Poehlein A."/>
            <person name="Petzsch P."/>
            <person name="Johnson B.D."/>
            <person name="Schloemann M."/>
            <person name="Daniel R."/>
            <person name="Muehling M."/>
        </authorList>
    </citation>
    <scope>NUCLEOTIDE SEQUENCE [LARGE SCALE GENOMIC DNA]</scope>
    <source>
        <strain evidence="1 2">M1</strain>
    </source>
</reference>
<comment type="caution">
    <text evidence="1">The sequence shown here is derived from an EMBL/GenBank/DDBJ whole genome shotgun (WGS) entry which is preliminary data.</text>
</comment>
<dbReference type="STRING" id="476652.DEAC_c38840"/>
<evidence type="ECO:0000313" key="1">
    <source>
        <dbReference type="EMBL" id="KLU64251.1"/>
    </source>
</evidence>
<dbReference type="EMBL" id="LDZY01000016">
    <property type="protein sequence ID" value="KLU64251.1"/>
    <property type="molecule type" value="Genomic_DNA"/>
</dbReference>
<dbReference type="CDD" id="cd10918">
    <property type="entry name" value="CE4_NodB_like_5s_6s"/>
    <property type="match status" value="1"/>
</dbReference>
<keyword evidence="2" id="KW-1185">Reference proteome</keyword>
<proteinExistence type="predicted"/>
<sequence length="87" mass="9431">MKGTISVGAGMVSKQELESHLGINVQSLCFPSGKFNKTTLALMPKVGYKLGFTTKSGRVHLGDNILTLKRERIYGGMPLASFQSLFP</sequence>
<dbReference type="PATRIC" id="fig|476652.3.peg.4111"/>
<evidence type="ECO:0000313" key="2">
    <source>
        <dbReference type="Proteomes" id="UP000036356"/>
    </source>
</evidence>
<dbReference type="SUPFAM" id="SSF88713">
    <property type="entry name" value="Glycoside hydrolase/deacetylase"/>
    <property type="match status" value="1"/>
</dbReference>
<dbReference type="GO" id="GO:0005975">
    <property type="term" value="P:carbohydrate metabolic process"/>
    <property type="evidence" value="ECO:0007669"/>
    <property type="project" value="InterPro"/>
</dbReference>
<accession>A0A0J1IHU2</accession>
<name>A0A0J1IHU2_9FIRM</name>